<feature type="transmembrane region" description="Helical" evidence="1">
    <location>
        <begin position="55"/>
        <end position="78"/>
    </location>
</feature>
<organism evidence="3 4">
    <name type="scientific">Entomobacter blattae</name>
    <dbReference type="NCBI Taxonomy" id="2762277"/>
    <lineage>
        <taxon>Bacteria</taxon>
        <taxon>Pseudomonadati</taxon>
        <taxon>Pseudomonadota</taxon>
        <taxon>Alphaproteobacteria</taxon>
        <taxon>Acetobacterales</taxon>
        <taxon>Acetobacteraceae</taxon>
        <taxon>Entomobacter</taxon>
    </lineage>
</organism>
<evidence type="ECO:0000313" key="3">
    <source>
        <dbReference type="EMBL" id="QNT78468.1"/>
    </source>
</evidence>
<reference evidence="3 4" key="1">
    <citation type="submission" date="2020-08" db="EMBL/GenBank/DDBJ databases">
        <title>Complete genome sequence of Entomobacter blattae G55GP.</title>
        <authorList>
            <person name="Poehlein A."/>
            <person name="Guzman J."/>
            <person name="Daniel R."/>
            <person name="Vilcinskas A."/>
        </authorList>
    </citation>
    <scope>NUCLEOTIDE SEQUENCE [LARGE SCALE GENOMIC DNA]</scope>
    <source>
        <strain evidence="3 4">G55GP</strain>
    </source>
</reference>
<dbReference type="KEGG" id="ebla:JGUZn3_02990"/>
<evidence type="ECO:0000313" key="2">
    <source>
        <dbReference type="EMBL" id="QNT77556.1"/>
    </source>
</evidence>
<dbReference type="AlphaFoldDB" id="A0A7H1NRQ8"/>
<proteinExistence type="predicted"/>
<dbReference type="RefSeq" id="WP_203412737.1">
    <property type="nucleotide sequence ID" value="NZ_CP060244.1"/>
</dbReference>
<feature type="transmembrane region" description="Helical" evidence="1">
    <location>
        <begin position="90"/>
        <end position="109"/>
    </location>
</feature>
<evidence type="ECO:0000256" key="1">
    <source>
        <dbReference type="SAM" id="Phobius"/>
    </source>
</evidence>
<evidence type="ECO:0000313" key="4">
    <source>
        <dbReference type="Proteomes" id="UP000516349"/>
    </source>
</evidence>
<protein>
    <submittedName>
        <fullName evidence="3">TrbC/VIRB2 family protein</fullName>
    </submittedName>
</protein>
<keyword evidence="1" id="KW-1133">Transmembrane helix</keyword>
<keyword evidence="1" id="KW-0472">Membrane</keyword>
<gene>
    <name evidence="2" type="ORF">JGUZn3_02990</name>
    <name evidence="3" type="ORF">JGUZn3_12420</name>
</gene>
<dbReference type="Proteomes" id="UP000516349">
    <property type="component" value="Chromosome"/>
</dbReference>
<name>A0A7H1NRQ8_9PROT</name>
<keyword evidence="1" id="KW-0812">Transmembrane</keyword>
<dbReference type="KEGG" id="ebla:JGUZn3_12420"/>
<keyword evidence="4" id="KW-1185">Reference proteome</keyword>
<accession>A0A7H1NRQ8</accession>
<sequence>MKPFPKSLFFFCSSSLFMQFFFAAFLVIGLLHLPDLCFAAGGLSNGTSALTSIQSWLLTIAPIAAVIGIICLGVGVLFSFLSYSSIVKPAVGLIIIGAASYIAGLFGLGA</sequence>
<dbReference type="EMBL" id="CP060244">
    <property type="protein sequence ID" value="QNT77556.1"/>
    <property type="molecule type" value="Genomic_DNA"/>
</dbReference>
<dbReference type="Pfam" id="PF04956">
    <property type="entry name" value="TrbC"/>
    <property type="match status" value="1"/>
</dbReference>
<dbReference type="InterPro" id="IPR007039">
    <property type="entry name" value="TrbC/VirB2"/>
</dbReference>
<dbReference type="EMBL" id="CP060244">
    <property type="protein sequence ID" value="QNT78468.1"/>
    <property type="molecule type" value="Genomic_DNA"/>
</dbReference>